<dbReference type="InterPro" id="IPR008969">
    <property type="entry name" value="CarboxyPept-like_regulatory"/>
</dbReference>
<dbReference type="Pfam" id="PF07715">
    <property type="entry name" value="Plug"/>
    <property type="match status" value="1"/>
</dbReference>
<feature type="chain" id="PRO_5021986220" evidence="9">
    <location>
        <begin position="28"/>
        <end position="816"/>
    </location>
</feature>
<keyword evidence="13" id="KW-1185">Reference proteome</keyword>
<evidence type="ECO:0000256" key="8">
    <source>
        <dbReference type="PROSITE-ProRule" id="PRU01360"/>
    </source>
</evidence>
<keyword evidence="5 9" id="KW-0732">Signal</keyword>
<protein>
    <submittedName>
        <fullName evidence="12">TonB-dependent receptor</fullName>
    </submittedName>
</protein>
<evidence type="ECO:0000256" key="7">
    <source>
        <dbReference type="ARBA" id="ARBA00023237"/>
    </source>
</evidence>
<evidence type="ECO:0000256" key="4">
    <source>
        <dbReference type="ARBA" id="ARBA00022692"/>
    </source>
</evidence>
<gene>
    <name evidence="12" type="ORF">CQA01_23850</name>
</gene>
<evidence type="ECO:0000256" key="9">
    <source>
        <dbReference type="SAM" id="SignalP"/>
    </source>
</evidence>
<comment type="caution">
    <text evidence="12">The sequence shown here is derived from an EMBL/GenBank/DDBJ whole genome shotgun (WGS) entry which is preliminary data.</text>
</comment>
<dbReference type="PANTHER" id="PTHR30069:SF29">
    <property type="entry name" value="HEMOGLOBIN AND HEMOGLOBIN-HAPTOGLOBIN-BINDING PROTEIN 1-RELATED"/>
    <property type="match status" value="1"/>
</dbReference>
<dbReference type="AlphaFoldDB" id="A0A512CCB0"/>
<evidence type="ECO:0000256" key="2">
    <source>
        <dbReference type="ARBA" id="ARBA00022448"/>
    </source>
</evidence>
<proteinExistence type="inferred from homology"/>
<dbReference type="PANTHER" id="PTHR30069">
    <property type="entry name" value="TONB-DEPENDENT OUTER MEMBRANE RECEPTOR"/>
    <property type="match status" value="1"/>
</dbReference>
<evidence type="ECO:0000256" key="3">
    <source>
        <dbReference type="ARBA" id="ARBA00022452"/>
    </source>
</evidence>
<keyword evidence="3 8" id="KW-1134">Transmembrane beta strand</keyword>
<dbReference type="Pfam" id="PF13715">
    <property type="entry name" value="CarbopepD_reg_2"/>
    <property type="match status" value="1"/>
</dbReference>
<dbReference type="InterPro" id="IPR037066">
    <property type="entry name" value="Plug_dom_sf"/>
</dbReference>
<name>A0A512CCB0_9BACT</name>
<evidence type="ECO:0000313" key="13">
    <source>
        <dbReference type="Proteomes" id="UP000321301"/>
    </source>
</evidence>
<dbReference type="PROSITE" id="PS52016">
    <property type="entry name" value="TONB_DEPENDENT_REC_3"/>
    <property type="match status" value="1"/>
</dbReference>
<dbReference type="Pfam" id="PF14905">
    <property type="entry name" value="OMP_b-brl_3"/>
    <property type="match status" value="1"/>
</dbReference>
<comment type="similarity">
    <text evidence="8">Belongs to the TonB-dependent receptor family.</text>
</comment>
<dbReference type="Gene3D" id="2.170.130.10">
    <property type="entry name" value="TonB-dependent receptor, plug domain"/>
    <property type="match status" value="1"/>
</dbReference>
<sequence>MRKLLFLLERQLGVLAFLFLCSLFSFAQSSQAATVKGKVLDAGSNPIPGVIVRIKDSSFTSISAVDGSYQISNVPKGNFELLLSSMGYEEHSKTIIIDKEETILQLDFSLIASTTDLEGVVVEGQSVKTEIETTGFAVEVVETKQAALQSIQTNDLLNRTAGIRVRQNGGIGSRVDYNLNGMSGNSVRIFIDGLPVSTYGSSFSLNSIPPAMIERIEVYKGVIPAHLADDALGGAINVILKKGMVNNLSASVSYGSFNTLQSNVSAAYRDENTGFTTKVSAFSNSSDNDYEVWGKFVRNILPNGRYDYVRAKRFNDAYRSIGGKVDFGFTNVKWADQFFVSYTGSDDYNEIQHGTYMSIPYKGRFTTSQSHVLGLTYVKEDFLTKGLDLTFNGSLSKINEVVTDTVKWNYNWFDEISLGFDGEPLLTSGGAQQGAPTINHINRNIATFRAGASYAINENHKVFVGQTFYTLDRDEQDFMKSVIEREFIGTRDLQKSITSLSYELDLFQSRLKGNVFGKYYLQGIEKMDPLLVEENGTSTRIEDRVTRKSDTGGYGAAFSFRVFKPLVLMASAEKAVRMPAEDEIFGSPGENIVQNLGIRPEVSDNLNLGFILGDFEHQSHTFSFTGTGFIRDTQDKIIQQINPRVNDAVQTNAFENLGKTKSIGFEGQLKYAYGDSFRFIANVSKFNSIFNTKYDNNGNVFEKYQQQIPNEPFFTINSSMDYTFKNVLSHGSLLRLSHYFGYVERFYTTWLEIEDFRTPRQYINDIGATYTFPNRKLAVSLDLKNMFDKQVYDNFAVQKPGRAFYVKFNYTIGNFK</sequence>
<organism evidence="12 13">
    <name type="scientific">Cyclobacterium qasimii</name>
    <dbReference type="NCBI Taxonomy" id="1350429"/>
    <lineage>
        <taxon>Bacteria</taxon>
        <taxon>Pseudomonadati</taxon>
        <taxon>Bacteroidota</taxon>
        <taxon>Cytophagia</taxon>
        <taxon>Cytophagales</taxon>
        <taxon>Cyclobacteriaceae</taxon>
        <taxon>Cyclobacterium</taxon>
    </lineage>
</organism>
<dbReference type="GO" id="GO:0015344">
    <property type="term" value="F:siderophore uptake transmembrane transporter activity"/>
    <property type="evidence" value="ECO:0007669"/>
    <property type="project" value="TreeGrafter"/>
</dbReference>
<evidence type="ECO:0000313" key="12">
    <source>
        <dbReference type="EMBL" id="GEO21851.1"/>
    </source>
</evidence>
<evidence type="ECO:0000256" key="6">
    <source>
        <dbReference type="ARBA" id="ARBA00023136"/>
    </source>
</evidence>
<dbReference type="GO" id="GO:0044718">
    <property type="term" value="P:siderophore transmembrane transport"/>
    <property type="evidence" value="ECO:0007669"/>
    <property type="project" value="TreeGrafter"/>
</dbReference>
<feature type="domain" description="Outer membrane protein beta-barrel" evidence="11">
    <location>
        <begin position="595"/>
        <end position="796"/>
    </location>
</feature>
<feature type="domain" description="TonB-dependent receptor plug" evidence="10">
    <location>
        <begin position="132"/>
        <end position="235"/>
    </location>
</feature>
<keyword evidence="7 8" id="KW-0998">Cell outer membrane</keyword>
<dbReference type="GO" id="GO:0009279">
    <property type="term" value="C:cell outer membrane"/>
    <property type="evidence" value="ECO:0007669"/>
    <property type="project" value="UniProtKB-SubCell"/>
</dbReference>
<accession>A0A512CCB0</accession>
<evidence type="ECO:0000256" key="5">
    <source>
        <dbReference type="ARBA" id="ARBA00022729"/>
    </source>
</evidence>
<dbReference type="Gene3D" id="2.40.170.20">
    <property type="entry name" value="TonB-dependent receptor, beta-barrel domain"/>
    <property type="match status" value="1"/>
</dbReference>
<dbReference type="SUPFAM" id="SSF56935">
    <property type="entry name" value="Porins"/>
    <property type="match status" value="1"/>
</dbReference>
<evidence type="ECO:0000259" key="10">
    <source>
        <dbReference type="Pfam" id="PF07715"/>
    </source>
</evidence>
<dbReference type="InterPro" id="IPR041700">
    <property type="entry name" value="OMP_b-brl_3"/>
</dbReference>
<dbReference type="Gene3D" id="2.60.40.1120">
    <property type="entry name" value="Carboxypeptidase-like, regulatory domain"/>
    <property type="match status" value="1"/>
</dbReference>
<dbReference type="InterPro" id="IPR036942">
    <property type="entry name" value="Beta-barrel_TonB_sf"/>
</dbReference>
<keyword evidence="2 8" id="KW-0813">Transport</keyword>
<keyword evidence="6 8" id="KW-0472">Membrane</keyword>
<reference evidence="12 13" key="1">
    <citation type="submission" date="2019-07" db="EMBL/GenBank/DDBJ databases">
        <title>Whole genome shotgun sequence of Cyclobacterium qasimii NBRC 106168.</title>
        <authorList>
            <person name="Hosoyama A."/>
            <person name="Uohara A."/>
            <person name="Ohji S."/>
            <person name="Ichikawa N."/>
        </authorList>
    </citation>
    <scope>NUCLEOTIDE SEQUENCE [LARGE SCALE GENOMIC DNA]</scope>
    <source>
        <strain evidence="12 13">NBRC 106168</strain>
    </source>
</reference>
<evidence type="ECO:0000256" key="1">
    <source>
        <dbReference type="ARBA" id="ARBA00004571"/>
    </source>
</evidence>
<keyword evidence="4 8" id="KW-0812">Transmembrane</keyword>
<dbReference type="InterPro" id="IPR039426">
    <property type="entry name" value="TonB-dep_rcpt-like"/>
</dbReference>
<dbReference type="RefSeq" id="WP_020893844.1">
    <property type="nucleotide sequence ID" value="NZ_BJYV01000009.1"/>
</dbReference>
<feature type="signal peptide" evidence="9">
    <location>
        <begin position="1"/>
        <end position="27"/>
    </location>
</feature>
<dbReference type="Proteomes" id="UP000321301">
    <property type="component" value="Unassembled WGS sequence"/>
</dbReference>
<evidence type="ECO:0000259" key="11">
    <source>
        <dbReference type="Pfam" id="PF14905"/>
    </source>
</evidence>
<dbReference type="EMBL" id="BJYV01000009">
    <property type="protein sequence ID" value="GEO21851.1"/>
    <property type="molecule type" value="Genomic_DNA"/>
</dbReference>
<comment type="subcellular location">
    <subcellularLocation>
        <location evidence="1 8">Cell outer membrane</location>
        <topology evidence="1 8">Multi-pass membrane protein</topology>
    </subcellularLocation>
</comment>
<dbReference type="InterPro" id="IPR012910">
    <property type="entry name" value="Plug_dom"/>
</dbReference>
<keyword evidence="12" id="KW-0675">Receptor</keyword>
<dbReference type="SUPFAM" id="SSF49464">
    <property type="entry name" value="Carboxypeptidase regulatory domain-like"/>
    <property type="match status" value="1"/>
</dbReference>